<reference evidence="7 8" key="1">
    <citation type="submission" date="2019-07" db="EMBL/GenBank/DDBJ databases">
        <title>Lysobacter weifangensis sp. nov., isolated from bensulfuron-methyl contaminated farmland soil.</title>
        <authorList>
            <person name="Zhao H."/>
        </authorList>
    </citation>
    <scope>NUCLEOTIDE SEQUENCE [LARGE SCALE GENOMIC DNA]</scope>
    <source>
        <strain evidence="7 8">CC-Bw-6</strain>
    </source>
</reference>
<evidence type="ECO:0000256" key="5">
    <source>
        <dbReference type="SAM" id="SignalP"/>
    </source>
</evidence>
<feature type="domain" description="PPIase FKBP-type" evidence="6">
    <location>
        <begin position="159"/>
        <end position="234"/>
    </location>
</feature>
<evidence type="ECO:0000259" key="6">
    <source>
        <dbReference type="PROSITE" id="PS50059"/>
    </source>
</evidence>
<dbReference type="Pfam" id="PF00254">
    <property type="entry name" value="FKBP_C"/>
    <property type="match status" value="1"/>
</dbReference>
<evidence type="ECO:0000313" key="8">
    <source>
        <dbReference type="Proteomes" id="UP000315891"/>
    </source>
</evidence>
<feature type="signal peptide" evidence="5">
    <location>
        <begin position="1"/>
        <end position="22"/>
    </location>
</feature>
<dbReference type="GO" id="GO:0006457">
    <property type="term" value="P:protein folding"/>
    <property type="evidence" value="ECO:0007669"/>
    <property type="project" value="InterPro"/>
</dbReference>
<name>A0A516V3X3_9GAMM</name>
<gene>
    <name evidence="7" type="ORF">FNZ56_04815</name>
</gene>
<comment type="similarity">
    <text evidence="4">Belongs to the FKBP-type PPIase family.</text>
</comment>
<evidence type="ECO:0000256" key="2">
    <source>
        <dbReference type="ARBA" id="ARBA00023110"/>
    </source>
</evidence>
<dbReference type="Pfam" id="PF01346">
    <property type="entry name" value="FKBP_N"/>
    <property type="match status" value="1"/>
</dbReference>
<protein>
    <recommendedName>
        <fullName evidence="4">Peptidyl-prolyl cis-trans isomerase</fullName>
        <ecNumber evidence="4">5.2.1.8</ecNumber>
    </recommendedName>
</protein>
<dbReference type="Gene3D" id="3.10.50.40">
    <property type="match status" value="1"/>
</dbReference>
<dbReference type="SUPFAM" id="SSF54534">
    <property type="entry name" value="FKBP-like"/>
    <property type="match status" value="1"/>
</dbReference>
<feature type="chain" id="PRO_5021828974" description="Peptidyl-prolyl cis-trans isomerase" evidence="5">
    <location>
        <begin position="23"/>
        <end position="234"/>
    </location>
</feature>
<accession>A0A516V3X3</accession>
<keyword evidence="5" id="KW-0732">Signal</keyword>
<dbReference type="GO" id="GO:0003755">
    <property type="term" value="F:peptidyl-prolyl cis-trans isomerase activity"/>
    <property type="evidence" value="ECO:0007669"/>
    <property type="project" value="UniProtKB-UniRule"/>
</dbReference>
<dbReference type="Gene3D" id="1.10.287.460">
    <property type="entry name" value="Peptidyl-prolyl cis-trans isomerase, FKBP-type, N-terminal domain"/>
    <property type="match status" value="1"/>
</dbReference>
<dbReference type="OrthoDB" id="9814548at2"/>
<evidence type="ECO:0000313" key="7">
    <source>
        <dbReference type="EMBL" id="QDQ73235.1"/>
    </source>
</evidence>
<keyword evidence="3 4" id="KW-0413">Isomerase</keyword>
<dbReference type="EC" id="5.2.1.8" evidence="4"/>
<evidence type="ECO:0000256" key="1">
    <source>
        <dbReference type="ARBA" id="ARBA00000971"/>
    </source>
</evidence>
<comment type="catalytic activity">
    <reaction evidence="1 3 4">
        <text>[protein]-peptidylproline (omega=180) = [protein]-peptidylproline (omega=0)</text>
        <dbReference type="Rhea" id="RHEA:16237"/>
        <dbReference type="Rhea" id="RHEA-COMP:10747"/>
        <dbReference type="Rhea" id="RHEA-COMP:10748"/>
        <dbReference type="ChEBI" id="CHEBI:83833"/>
        <dbReference type="ChEBI" id="CHEBI:83834"/>
        <dbReference type="EC" id="5.2.1.8"/>
    </reaction>
</comment>
<dbReference type="EMBL" id="CP041742">
    <property type="protein sequence ID" value="QDQ73235.1"/>
    <property type="molecule type" value="Genomic_DNA"/>
</dbReference>
<dbReference type="InterPro" id="IPR001179">
    <property type="entry name" value="PPIase_FKBP_dom"/>
</dbReference>
<keyword evidence="2 3" id="KW-0697">Rotamase</keyword>
<evidence type="ECO:0000256" key="4">
    <source>
        <dbReference type="RuleBase" id="RU003915"/>
    </source>
</evidence>
<dbReference type="PROSITE" id="PS50059">
    <property type="entry name" value="FKBP_PPIASE"/>
    <property type="match status" value="1"/>
</dbReference>
<dbReference type="InterPro" id="IPR046357">
    <property type="entry name" value="PPIase_dom_sf"/>
</dbReference>
<dbReference type="InterPro" id="IPR036944">
    <property type="entry name" value="PPIase_FKBP_N_sf"/>
</dbReference>
<dbReference type="InterPro" id="IPR000774">
    <property type="entry name" value="PPIase_FKBP_N"/>
</dbReference>
<sequence>MKLRLLTAALAATALLAGVASAQDISSDKGKLSYYFGYQTGGNLADLASRGEQIDIASVIKGLQDAYGKKDPAITVDQLKPAVEAFQKREQARAQEAKAKYDKAAADNKTKSDGYIAQYRSQAGVKSLPSGALYKVLTNGTGAKPTMASTVQLQVSGPFPWGQRPEQVQAPQTMPGMKLSEVEMPAMRDVLAQMPAGSKWEIALPPDKAYGADPRTGFPPNVAVVFEVTLVSVK</sequence>
<dbReference type="AlphaFoldDB" id="A0A516V3X3"/>
<dbReference type="RefSeq" id="WP_143878748.1">
    <property type="nucleotide sequence ID" value="NZ_BAABLZ010000001.1"/>
</dbReference>
<evidence type="ECO:0000256" key="3">
    <source>
        <dbReference type="PROSITE-ProRule" id="PRU00277"/>
    </source>
</evidence>
<organism evidence="7 8">
    <name type="scientific">Pseudoluteimonas lycopersici</name>
    <dbReference type="NCBI Taxonomy" id="1324796"/>
    <lineage>
        <taxon>Bacteria</taxon>
        <taxon>Pseudomonadati</taxon>
        <taxon>Pseudomonadota</taxon>
        <taxon>Gammaproteobacteria</taxon>
        <taxon>Lysobacterales</taxon>
        <taxon>Lysobacteraceae</taxon>
        <taxon>Pseudoluteimonas</taxon>
    </lineage>
</organism>
<dbReference type="Proteomes" id="UP000315891">
    <property type="component" value="Chromosome"/>
</dbReference>
<keyword evidence="8" id="KW-1185">Reference proteome</keyword>
<proteinExistence type="inferred from homology"/>